<evidence type="ECO:0000256" key="1">
    <source>
        <dbReference type="SAM" id="MobiDB-lite"/>
    </source>
</evidence>
<protein>
    <submittedName>
        <fullName evidence="3">Uncharacterized protein</fullName>
    </submittedName>
</protein>
<comment type="caution">
    <text evidence="3">The sequence shown here is derived from an EMBL/GenBank/DDBJ whole genome shotgun (WGS) entry which is preliminary data.</text>
</comment>
<dbReference type="Pfam" id="PF00071">
    <property type="entry name" value="Ras"/>
    <property type="match status" value="1"/>
</dbReference>
<proteinExistence type="predicted"/>
<dbReference type="PROSITE" id="PS51419">
    <property type="entry name" value="RAB"/>
    <property type="match status" value="1"/>
</dbReference>
<dbReference type="InterPro" id="IPR001806">
    <property type="entry name" value="Small_GTPase"/>
</dbReference>
<keyword evidence="2" id="KW-0472">Membrane</keyword>
<feature type="compositionally biased region" description="Basic and acidic residues" evidence="1">
    <location>
        <begin position="207"/>
        <end position="221"/>
    </location>
</feature>
<dbReference type="Proteomes" id="UP000023152">
    <property type="component" value="Unassembled WGS sequence"/>
</dbReference>
<feature type="region of interest" description="Disordered" evidence="1">
    <location>
        <begin position="196"/>
        <end position="221"/>
    </location>
</feature>
<dbReference type="EMBL" id="ASPP01012857">
    <property type="protein sequence ID" value="ETO20176.1"/>
    <property type="molecule type" value="Genomic_DNA"/>
</dbReference>
<evidence type="ECO:0000313" key="3">
    <source>
        <dbReference type="EMBL" id="ETO20176.1"/>
    </source>
</evidence>
<keyword evidence="4" id="KW-1185">Reference proteome</keyword>
<dbReference type="AlphaFoldDB" id="X6N257"/>
<sequence>MIRGDKFDSILVVNKMDLLDENEKLEITKEMEEYSKELRMPYILASAKSNQNVDIAFTTLIQKCCDHFTVDKAKIFLLLGLLFYNKNTFMKELLRKEQIILKTIYKIVDYSLSLSLNFYCYNLHRFTKTATLFFVLNIRLYQAKKSAQQQLARYKKTFLEKGVLFTKIVDFVLQFRDEHQHFFFFFVKAHEAHQSVPAKNRNGSSVQKEDNNQKEPLKNRHNAEKALQPNTGANIYGIDISYLNSTVLFLLMGAGHIVFSVIFAALQEKVTVMRGFSFPKFMT</sequence>
<dbReference type="Gene3D" id="3.40.50.300">
    <property type="entry name" value="P-loop containing nucleotide triphosphate hydrolases"/>
    <property type="match status" value="1"/>
</dbReference>
<keyword evidence="2" id="KW-1133">Transmembrane helix</keyword>
<dbReference type="InterPro" id="IPR027417">
    <property type="entry name" value="P-loop_NTPase"/>
</dbReference>
<evidence type="ECO:0000313" key="4">
    <source>
        <dbReference type="Proteomes" id="UP000023152"/>
    </source>
</evidence>
<dbReference type="SUPFAM" id="SSF52540">
    <property type="entry name" value="P-loop containing nucleoside triphosphate hydrolases"/>
    <property type="match status" value="1"/>
</dbReference>
<organism evidence="3 4">
    <name type="scientific">Reticulomyxa filosa</name>
    <dbReference type="NCBI Taxonomy" id="46433"/>
    <lineage>
        <taxon>Eukaryota</taxon>
        <taxon>Sar</taxon>
        <taxon>Rhizaria</taxon>
        <taxon>Retaria</taxon>
        <taxon>Foraminifera</taxon>
        <taxon>Monothalamids</taxon>
        <taxon>Reticulomyxidae</taxon>
        <taxon>Reticulomyxa</taxon>
    </lineage>
</organism>
<name>X6N257_RETFI</name>
<keyword evidence="2" id="KW-0812">Transmembrane</keyword>
<dbReference type="PRINTS" id="PR00449">
    <property type="entry name" value="RASTRNSFRMNG"/>
</dbReference>
<accession>X6N257</accession>
<reference evidence="3 4" key="1">
    <citation type="journal article" date="2013" name="Curr. Biol.">
        <title>The Genome of the Foraminiferan Reticulomyxa filosa.</title>
        <authorList>
            <person name="Glockner G."/>
            <person name="Hulsmann N."/>
            <person name="Schleicher M."/>
            <person name="Noegel A.A."/>
            <person name="Eichinger L."/>
            <person name="Gallinger C."/>
            <person name="Pawlowski J."/>
            <person name="Sierra R."/>
            <person name="Euteneuer U."/>
            <person name="Pillet L."/>
            <person name="Moustafa A."/>
            <person name="Platzer M."/>
            <person name="Groth M."/>
            <person name="Szafranski K."/>
            <person name="Schliwa M."/>
        </authorList>
    </citation>
    <scope>NUCLEOTIDE SEQUENCE [LARGE SCALE GENOMIC DNA]</scope>
</reference>
<feature type="transmembrane region" description="Helical" evidence="2">
    <location>
        <begin position="247"/>
        <end position="266"/>
    </location>
</feature>
<dbReference type="GO" id="GO:0005525">
    <property type="term" value="F:GTP binding"/>
    <property type="evidence" value="ECO:0007669"/>
    <property type="project" value="InterPro"/>
</dbReference>
<evidence type="ECO:0000256" key="2">
    <source>
        <dbReference type="SAM" id="Phobius"/>
    </source>
</evidence>
<gene>
    <name evidence="3" type="ORF">RFI_17041</name>
</gene>
<dbReference type="GO" id="GO:0003924">
    <property type="term" value="F:GTPase activity"/>
    <property type="evidence" value="ECO:0007669"/>
    <property type="project" value="InterPro"/>
</dbReference>
<feature type="non-terminal residue" evidence="3">
    <location>
        <position position="283"/>
    </location>
</feature>